<dbReference type="PANTHER" id="PTHR40940">
    <property type="entry name" value="PROTEIN BATD-RELATED"/>
    <property type="match status" value="1"/>
</dbReference>
<feature type="repeat" description="TPR" evidence="3">
    <location>
        <begin position="658"/>
        <end position="691"/>
    </location>
</feature>
<dbReference type="SUPFAM" id="SSF48452">
    <property type="entry name" value="TPR-like"/>
    <property type="match status" value="1"/>
</dbReference>
<dbReference type="EMBL" id="ACVA01000047">
    <property type="protein sequence ID" value="EEX18180.1"/>
    <property type="molecule type" value="Genomic_DNA"/>
</dbReference>
<gene>
    <name evidence="6" type="ORF">HMPREF0973_01965</name>
</gene>
<feature type="transmembrane region" description="Helical" evidence="4">
    <location>
        <begin position="607"/>
        <end position="626"/>
    </location>
</feature>
<dbReference type="HOGENOM" id="CLU_016843_0_0_10"/>
<dbReference type="Proteomes" id="UP000003327">
    <property type="component" value="Unassembled WGS sequence"/>
</dbReference>
<accession>C9MQR5</accession>
<evidence type="ECO:0000256" key="1">
    <source>
        <dbReference type="ARBA" id="ARBA00022737"/>
    </source>
</evidence>
<dbReference type="eggNOG" id="COG3103">
    <property type="taxonomic scope" value="Bacteria"/>
</dbReference>
<dbReference type="PROSITE" id="PS51781">
    <property type="entry name" value="SH3B"/>
    <property type="match status" value="1"/>
</dbReference>
<dbReference type="RefSeq" id="WP_004383656.1">
    <property type="nucleotide sequence ID" value="NZ_GG698714.1"/>
</dbReference>
<dbReference type="Pfam" id="PF07719">
    <property type="entry name" value="TPR_2"/>
    <property type="match status" value="1"/>
</dbReference>
<feature type="domain" description="SH3b" evidence="5">
    <location>
        <begin position="791"/>
        <end position="854"/>
    </location>
</feature>
<evidence type="ECO:0000313" key="6">
    <source>
        <dbReference type="EMBL" id="EEX18180.1"/>
    </source>
</evidence>
<feature type="transmembrane region" description="Helical" evidence="4">
    <location>
        <begin position="451"/>
        <end position="471"/>
    </location>
</feature>
<dbReference type="InterPro" id="IPR011990">
    <property type="entry name" value="TPR-like_helical_dom_sf"/>
</dbReference>
<dbReference type="PANTHER" id="PTHR40940:SF2">
    <property type="entry name" value="BATD"/>
    <property type="match status" value="1"/>
</dbReference>
<keyword evidence="4" id="KW-1133">Transmembrane helix</keyword>
<dbReference type="InterPro" id="IPR013105">
    <property type="entry name" value="TPR_2"/>
</dbReference>
<evidence type="ECO:0000313" key="7">
    <source>
        <dbReference type="Proteomes" id="UP000003327"/>
    </source>
</evidence>
<evidence type="ECO:0000259" key="5">
    <source>
        <dbReference type="PROSITE" id="PS51781"/>
    </source>
</evidence>
<feature type="transmembrane region" description="Helical" evidence="4">
    <location>
        <begin position="733"/>
        <end position="754"/>
    </location>
</feature>
<dbReference type="AlphaFoldDB" id="C9MQR5"/>
<proteinExistence type="predicted"/>
<dbReference type="InterPro" id="IPR019734">
    <property type="entry name" value="TPR_rpt"/>
</dbReference>
<dbReference type="STRING" id="649761.HMPREF0973_01965"/>
<keyword evidence="4" id="KW-0472">Membrane</keyword>
<sequence>MKRYIFLLFILLCTLGMKAQYVRVVAPKHVSVGEEFQVEYTVYTQDVRRFQLGRLSNGLEKVYGPATSSQSNYQFINGHASSSSTVTFAYVFVATKKGNLGIGPAKIVVNGQEIASTPVRINVSGNAKGAYASSKGSYNDVQDDPRSSSSHISSKDLFIKVSANKTTVYEQEPVLLTYKVYTTKNLRQLIGKMPDLTGFHVQEVNLPQQKTFHKERVGNRVYNCVTWSKYVMYPQMTGTLKVPALTFHGLVQESNNFNPFEAFGINDGITNIKKDILASGLSIKVLPLPTQPSDFSGGVGHFNLSGQLNKKEVKAGDPVSIRVVVSGAGNLKLIKQPIIQIPKGFEKYDVKITDKTQLTENGVEGNIIYDQVIVPQQEGVVSIPPVKFVYYDLVQHKYVTLQTSPMELKVMRGDGSSKDILSVDLPNEDILPLKVGDSALDKVGHFFFGSIPYYIILLLLLVSGSILAYRYKDRFAHRVDMVLKRGKNASRIATSRLHSANLLKMKGRNIEFYDEILQALWGYVGDKLNLPIEQLSRDNISEQLTAINVPMEVIDKFITAIDECEYERYAPGNEKGNMQKTFDVAMEAISDMEETIKKAKVQKSKNNNILSFLIIALLALPIHAFSQTKSDVDKLYQKGNYAQAVKGYEKLLEQGESAALYYNLGDCYYRLDNIPHAVLAYERAQRLAPSDDDIRFNLQLAQSKTIDKLTPESEMFFVTWYKALVNLLSVDSWAYLSLISLFLALVSLVVYIFVEKELLQKLSRGTLPLFFALFILTTFFAIQQVCLLDASNHGIIMLPSAVVRETPDQKSKEIFILHEGSKVKITDQGLSKWTGVQLNDGRQGWVQTSCIEAI</sequence>
<keyword evidence="7" id="KW-1185">Reference proteome</keyword>
<evidence type="ECO:0000256" key="2">
    <source>
        <dbReference type="ARBA" id="ARBA00022803"/>
    </source>
</evidence>
<dbReference type="PROSITE" id="PS50005">
    <property type="entry name" value="TPR"/>
    <property type="match status" value="1"/>
</dbReference>
<dbReference type="InterPro" id="IPR003646">
    <property type="entry name" value="SH3-like_bac-type"/>
</dbReference>
<evidence type="ECO:0000256" key="3">
    <source>
        <dbReference type="PROSITE-ProRule" id="PRU00339"/>
    </source>
</evidence>
<dbReference type="eggNOG" id="COG0457">
    <property type="taxonomic scope" value="Bacteria"/>
</dbReference>
<protein>
    <submittedName>
        <fullName evidence="6">Tetratricopeptide repeat protein</fullName>
    </submittedName>
</protein>
<evidence type="ECO:0000256" key="4">
    <source>
        <dbReference type="SAM" id="Phobius"/>
    </source>
</evidence>
<dbReference type="Pfam" id="PF13584">
    <property type="entry name" value="BatD"/>
    <property type="match status" value="2"/>
</dbReference>
<keyword evidence="1" id="KW-0677">Repeat</keyword>
<dbReference type="Gene3D" id="1.25.40.10">
    <property type="entry name" value="Tetratricopeptide repeat domain"/>
    <property type="match status" value="1"/>
</dbReference>
<comment type="caution">
    <text evidence="6">The sequence shown here is derived from an EMBL/GenBank/DDBJ whole genome shotgun (WGS) entry which is preliminary data.</text>
</comment>
<dbReference type="InterPro" id="IPR025738">
    <property type="entry name" value="BatD"/>
</dbReference>
<dbReference type="SMART" id="SM00287">
    <property type="entry name" value="SH3b"/>
    <property type="match status" value="1"/>
</dbReference>
<dbReference type="Gene3D" id="2.30.30.40">
    <property type="entry name" value="SH3 Domains"/>
    <property type="match status" value="1"/>
</dbReference>
<keyword evidence="2 3" id="KW-0802">TPR repeat</keyword>
<dbReference type="SMART" id="SM00028">
    <property type="entry name" value="TPR"/>
    <property type="match status" value="1"/>
</dbReference>
<keyword evidence="4" id="KW-0812">Transmembrane</keyword>
<reference evidence="6 7" key="1">
    <citation type="submission" date="2009-09" db="EMBL/GenBank/DDBJ databases">
        <authorList>
            <person name="Weinstock G."/>
            <person name="Sodergren E."/>
            <person name="Clifton S."/>
            <person name="Fulton L."/>
            <person name="Fulton B."/>
            <person name="Courtney L."/>
            <person name="Fronick C."/>
            <person name="Harrison M."/>
            <person name="Strong C."/>
            <person name="Farmer C."/>
            <person name="Delahaunty K."/>
            <person name="Markovic C."/>
            <person name="Hall O."/>
            <person name="Minx P."/>
            <person name="Tomlinson C."/>
            <person name="Mitreva M."/>
            <person name="Nelson J."/>
            <person name="Hou S."/>
            <person name="Wollam A."/>
            <person name="Pepin K.H."/>
            <person name="Johnson M."/>
            <person name="Bhonagiri V."/>
            <person name="Nash W.E."/>
            <person name="Warren W."/>
            <person name="Chinwalla A."/>
            <person name="Mardis E.R."/>
            <person name="Wilson R.K."/>
        </authorList>
    </citation>
    <scope>NUCLEOTIDE SEQUENCE [LARGE SCALE GENOMIC DNA]</scope>
    <source>
        <strain evidence="6 7">F0319</strain>
    </source>
</reference>
<feature type="transmembrane region" description="Helical" evidence="4">
    <location>
        <begin position="766"/>
        <end position="782"/>
    </location>
</feature>
<organism evidence="6 7">
    <name type="scientific">Prevotella veroralis F0319</name>
    <dbReference type="NCBI Taxonomy" id="649761"/>
    <lineage>
        <taxon>Bacteria</taxon>
        <taxon>Pseudomonadati</taxon>
        <taxon>Bacteroidota</taxon>
        <taxon>Bacteroidia</taxon>
        <taxon>Bacteroidales</taxon>
        <taxon>Prevotellaceae</taxon>
        <taxon>Prevotella</taxon>
    </lineage>
</organism>
<dbReference type="PROSITE" id="PS50293">
    <property type="entry name" value="TPR_REGION"/>
    <property type="match status" value="1"/>
</dbReference>
<name>C9MQR5_9BACT</name>